<evidence type="ECO:0000256" key="4">
    <source>
        <dbReference type="ARBA" id="ARBA00023002"/>
    </source>
</evidence>
<name>A0A1F6AQ76_9BACT</name>
<keyword evidence="4 6" id="KW-0560">Oxidoreductase</keyword>
<dbReference type="Pfam" id="PF00081">
    <property type="entry name" value="Sod_Fe_N"/>
    <property type="match status" value="1"/>
</dbReference>
<feature type="binding site" evidence="5">
    <location>
        <position position="165"/>
    </location>
    <ligand>
        <name>Mn(2+)</name>
        <dbReference type="ChEBI" id="CHEBI:29035"/>
    </ligand>
</feature>
<feature type="binding site" evidence="5">
    <location>
        <position position="84"/>
    </location>
    <ligand>
        <name>Mn(2+)</name>
        <dbReference type="ChEBI" id="CHEBI:29035"/>
    </ligand>
</feature>
<feature type="domain" description="Manganese/iron superoxide dismutase N-terminal" evidence="7">
    <location>
        <begin position="2"/>
        <end position="91"/>
    </location>
</feature>
<dbReference type="InterPro" id="IPR036324">
    <property type="entry name" value="Mn/Fe_SOD_N_sf"/>
</dbReference>
<dbReference type="Pfam" id="PF02777">
    <property type="entry name" value="Sod_Fe_C"/>
    <property type="match status" value="1"/>
</dbReference>
<dbReference type="Gene3D" id="1.10.287.990">
    <property type="entry name" value="Fe,Mn superoxide dismutase (SOD) domain"/>
    <property type="match status" value="1"/>
</dbReference>
<dbReference type="SUPFAM" id="SSF54719">
    <property type="entry name" value="Fe,Mn superoxide dismutase (SOD), C-terminal domain"/>
    <property type="match status" value="1"/>
</dbReference>
<comment type="function">
    <text evidence="6">Destroys radicals which are normally produced within the cells and which are toxic to biological systems.</text>
</comment>
<comment type="caution">
    <text evidence="9">The sequence shown here is derived from an EMBL/GenBank/DDBJ whole genome shotgun (WGS) entry which is preliminary data.</text>
</comment>
<dbReference type="GO" id="GO:0004784">
    <property type="term" value="F:superoxide dismutase activity"/>
    <property type="evidence" value="ECO:0007669"/>
    <property type="project" value="UniProtKB-EC"/>
</dbReference>
<protein>
    <recommendedName>
        <fullName evidence="2 6">Superoxide dismutase</fullName>
        <ecNumber evidence="2 6">1.15.1.1</ecNumber>
    </recommendedName>
</protein>
<evidence type="ECO:0000256" key="5">
    <source>
        <dbReference type="PIRSR" id="PIRSR000349-1"/>
    </source>
</evidence>
<dbReference type="PRINTS" id="PR01703">
    <property type="entry name" value="MNSODISMTASE"/>
</dbReference>
<dbReference type="EMBL" id="MFJR01000007">
    <property type="protein sequence ID" value="OGG26844.1"/>
    <property type="molecule type" value="Genomic_DNA"/>
</dbReference>
<dbReference type="AlphaFoldDB" id="A0A1F6AQ76"/>
<dbReference type="InterPro" id="IPR019833">
    <property type="entry name" value="Mn/Fe_SOD_BS"/>
</dbReference>
<feature type="binding site" evidence="5">
    <location>
        <position position="169"/>
    </location>
    <ligand>
        <name>Mn(2+)</name>
        <dbReference type="ChEBI" id="CHEBI:29035"/>
    </ligand>
</feature>
<evidence type="ECO:0000313" key="10">
    <source>
        <dbReference type="Proteomes" id="UP000176609"/>
    </source>
</evidence>
<dbReference type="InterPro" id="IPR036314">
    <property type="entry name" value="SOD_C_sf"/>
</dbReference>
<evidence type="ECO:0000259" key="7">
    <source>
        <dbReference type="Pfam" id="PF00081"/>
    </source>
</evidence>
<feature type="binding site" evidence="5">
    <location>
        <position position="27"/>
    </location>
    <ligand>
        <name>Mn(2+)</name>
        <dbReference type="ChEBI" id="CHEBI:29035"/>
    </ligand>
</feature>
<dbReference type="PIRSF" id="PIRSF000349">
    <property type="entry name" value="SODismutase"/>
    <property type="match status" value="1"/>
</dbReference>
<dbReference type="GO" id="GO:0046872">
    <property type="term" value="F:metal ion binding"/>
    <property type="evidence" value="ECO:0007669"/>
    <property type="project" value="UniProtKB-KW"/>
</dbReference>
<dbReference type="PANTHER" id="PTHR43595:SF2">
    <property type="entry name" value="SMALL RIBOSOMAL SUBUNIT PROTEIN MS42"/>
    <property type="match status" value="1"/>
</dbReference>
<keyword evidence="3 5" id="KW-0479">Metal-binding</keyword>
<dbReference type="PROSITE" id="PS00088">
    <property type="entry name" value="SOD_MN"/>
    <property type="match status" value="1"/>
</dbReference>
<reference evidence="9 10" key="1">
    <citation type="journal article" date="2016" name="Nat. Commun.">
        <title>Thousands of microbial genomes shed light on interconnected biogeochemical processes in an aquifer system.</title>
        <authorList>
            <person name="Anantharaman K."/>
            <person name="Brown C.T."/>
            <person name="Hug L.A."/>
            <person name="Sharon I."/>
            <person name="Castelle C.J."/>
            <person name="Probst A.J."/>
            <person name="Thomas B.C."/>
            <person name="Singh A."/>
            <person name="Wilkins M.J."/>
            <person name="Karaoz U."/>
            <person name="Brodie E.L."/>
            <person name="Williams K.H."/>
            <person name="Hubbard S.S."/>
            <person name="Banfield J.F."/>
        </authorList>
    </citation>
    <scope>NUCLEOTIDE SEQUENCE [LARGE SCALE GENOMIC DNA]</scope>
</reference>
<sequence length="193" mass="22782">MKYQLPLLEYPYNALEPYIDAQTMEIHHTKHHQAYIDNLNKVLEKYPKIEGQKLEDLLKSLNTLTMDERDKKMLRNHGAGHLNHTLFWQIMGAKKELDEKLVAEVIKEFGTIDEFKKLFNQTALSHFGSGWAWLVRNKEGKLAIYSLPNQDSPYINGHTPLIGLDVWEHAYYLKYQNRRADYIANWWNVLKLI</sequence>
<dbReference type="InterPro" id="IPR019832">
    <property type="entry name" value="Mn/Fe_SOD_C"/>
</dbReference>
<evidence type="ECO:0000256" key="2">
    <source>
        <dbReference type="ARBA" id="ARBA00012682"/>
    </source>
</evidence>
<dbReference type="InterPro" id="IPR001189">
    <property type="entry name" value="Mn/Fe_SOD"/>
</dbReference>
<dbReference type="FunFam" id="1.10.287.990:FF:000001">
    <property type="entry name" value="Superoxide dismutase"/>
    <property type="match status" value="1"/>
</dbReference>
<dbReference type="EC" id="1.15.1.1" evidence="2 6"/>
<dbReference type="Gene3D" id="3.55.40.20">
    <property type="entry name" value="Iron/manganese superoxide dismutase, C-terminal domain"/>
    <property type="match status" value="1"/>
</dbReference>
<evidence type="ECO:0000256" key="1">
    <source>
        <dbReference type="ARBA" id="ARBA00008714"/>
    </source>
</evidence>
<proteinExistence type="inferred from homology"/>
<dbReference type="Proteomes" id="UP000176609">
    <property type="component" value="Unassembled WGS sequence"/>
</dbReference>
<accession>A0A1F6AQ76</accession>
<evidence type="ECO:0000259" key="8">
    <source>
        <dbReference type="Pfam" id="PF02777"/>
    </source>
</evidence>
<organism evidence="9 10">
    <name type="scientific">Candidatus Gottesmanbacteria bacterium RIFCSPLOWO2_01_FULL_39_12b</name>
    <dbReference type="NCBI Taxonomy" id="1798388"/>
    <lineage>
        <taxon>Bacteria</taxon>
        <taxon>Candidatus Gottesmaniibacteriota</taxon>
    </lineage>
</organism>
<dbReference type="InterPro" id="IPR019831">
    <property type="entry name" value="Mn/Fe_SOD_N"/>
</dbReference>
<comment type="similarity">
    <text evidence="1 6">Belongs to the iron/manganese superoxide dismutase family.</text>
</comment>
<dbReference type="PANTHER" id="PTHR43595">
    <property type="entry name" value="37S RIBOSOMAL PROTEIN S26, MITOCHONDRIAL"/>
    <property type="match status" value="1"/>
</dbReference>
<evidence type="ECO:0000256" key="3">
    <source>
        <dbReference type="ARBA" id="ARBA00022723"/>
    </source>
</evidence>
<dbReference type="GO" id="GO:0005737">
    <property type="term" value="C:cytoplasm"/>
    <property type="evidence" value="ECO:0007669"/>
    <property type="project" value="TreeGrafter"/>
</dbReference>
<comment type="catalytic activity">
    <reaction evidence="6">
        <text>2 superoxide + 2 H(+) = H2O2 + O2</text>
        <dbReference type="Rhea" id="RHEA:20696"/>
        <dbReference type="ChEBI" id="CHEBI:15378"/>
        <dbReference type="ChEBI" id="CHEBI:15379"/>
        <dbReference type="ChEBI" id="CHEBI:16240"/>
        <dbReference type="ChEBI" id="CHEBI:18421"/>
        <dbReference type="EC" id="1.15.1.1"/>
    </reaction>
</comment>
<gene>
    <name evidence="9" type="ORF">A2960_01620</name>
</gene>
<dbReference type="SUPFAM" id="SSF46609">
    <property type="entry name" value="Fe,Mn superoxide dismutase (SOD), N-terminal domain"/>
    <property type="match status" value="1"/>
</dbReference>
<evidence type="ECO:0000256" key="6">
    <source>
        <dbReference type="RuleBase" id="RU000414"/>
    </source>
</evidence>
<feature type="domain" description="Manganese/iron superoxide dismutase C-terminal" evidence="8">
    <location>
        <begin position="99"/>
        <end position="190"/>
    </location>
</feature>
<evidence type="ECO:0000313" key="9">
    <source>
        <dbReference type="EMBL" id="OGG26844.1"/>
    </source>
</evidence>